<feature type="transmembrane region" description="Helical" evidence="8">
    <location>
        <begin position="170"/>
        <end position="191"/>
    </location>
</feature>
<evidence type="ECO:0000313" key="11">
    <source>
        <dbReference type="Proteomes" id="UP000243579"/>
    </source>
</evidence>
<feature type="domain" description="TM7S3/TM198-like" evidence="9">
    <location>
        <begin position="94"/>
        <end position="289"/>
    </location>
</feature>
<dbReference type="STRING" id="1202772.A0A1V9ZU18"/>
<keyword evidence="4 8" id="KW-1133">Transmembrane helix</keyword>
<evidence type="ECO:0000256" key="7">
    <source>
        <dbReference type="SAM" id="MobiDB-lite"/>
    </source>
</evidence>
<evidence type="ECO:0000259" key="9">
    <source>
        <dbReference type="Pfam" id="PF13886"/>
    </source>
</evidence>
<evidence type="ECO:0000256" key="5">
    <source>
        <dbReference type="ARBA" id="ARBA00023136"/>
    </source>
</evidence>
<dbReference type="PANTHER" id="PTHR31247">
    <property type="entry name" value="TRANSMEMBRANE PROTEIN 198 FAMILY MEMBER"/>
    <property type="match status" value="1"/>
</dbReference>
<evidence type="ECO:0000256" key="1">
    <source>
        <dbReference type="ARBA" id="ARBA00004141"/>
    </source>
</evidence>
<keyword evidence="3 8" id="KW-0812">Transmembrane</keyword>
<dbReference type="Proteomes" id="UP000243579">
    <property type="component" value="Unassembled WGS sequence"/>
</dbReference>
<keyword evidence="5 8" id="KW-0472">Membrane</keyword>
<feature type="transmembrane region" description="Helical" evidence="8">
    <location>
        <begin position="221"/>
        <end position="242"/>
    </location>
</feature>
<feature type="transmembrane region" description="Helical" evidence="8">
    <location>
        <begin position="197"/>
        <end position="216"/>
    </location>
</feature>
<organism evidence="10 11">
    <name type="scientific">Achlya hypogyna</name>
    <name type="common">Oomycete</name>
    <name type="synonym">Protoachlya hypogyna</name>
    <dbReference type="NCBI Taxonomy" id="1202772"/>
    <lineage>
        <taxon>Eukaryota</taxon>
        <taxon>Sar</taxon>
        <taxon>Stramenopiles</taxon>
        <taxon>Oomycota</taxon>
        <taxon>Saprolegniomycetes</taxon>
        <taxon>Saprolegniales</taxon>
        <taxon>Achlyaceae</taxon>
        <taxon>Achlya</taxon>
    </lineage>
</organism>
<sequence length="336" mass="35551">MFLSSYPDEPLLGPASMRKRVQGPNSSCMRPKARRLLHVTVSVLGCIVVSIFLLGLIEPSTRGVNLLSASDSQAAAVRSSSPISTIAPAVVYGVATAVGLTLGLVGYRFMQLAVFCAGFAIGLVLGFNAGYVGFEHETFVFSASLAIGVIAAIFLGTTAVFLFRFGILVLGVFAGVALGAFIGALFLMRLYPAHPEVPVLIAMAVFGFTTGLAAYLQERLVVILCTAFLGGYFFVLGVGNLVGNYPSPSSIAAFLDGLRAGKPYDMPGIWWAYFAATLVAWLTFAALQFHYTTTPSIESVRRPPRPAATDADNFTSLTSPKGSGPTRASFHVERGI</sequence>
<dbReference type="InterPro" id="IPR040236">
    <property type="entry name" value="TMEM198"/>
</dbReference>
<feature type="region of interest" description="Disordered" evidence="7">
    <location>
        <begin position="297"/>
        <end position="336"/>
    </location>
</feature>
<evidence type="ECO:0000256" key="4">
    <source>
        <dbReference type="ARBA" id="ARBA00022989"/>
    </source>
</evidence>
<accession>A0A1V9ZU18</accession>
<feature type="compositionally biased region" description="Polar residues" evidence="7">
    <location>
        <begin position="312"/>
        <end position="321"/>
    </location>
</feature>
<evidence type="ECO:0000256" key="3">
    <source>
        <dbReference type="ARBA" id="ARBA00022692"/>
    </source>
</evidence>
<protein>
    <recommendedName>
        <fullName evidence="6">Transmembrane protein 198</fullName>
    </recommendedName>
</protein>
<name>A0A1V9ZU18_ACHHY</name>
<comment type="caution">
    <text evidence="10">The sequence shown here is derived from an EMBL/GenBank/DDBJ whole genome shotgun (WGS) entry which is preliminary data.</text>
</comment>
<dbReference type="Pfam" id="PF13886">
    <property type="entry name" value="TM7S3_TM198"/>
    <property type="match status" value="1"/>
</dbReference>
<comment type="similarity">
    <text evidence="2">Belongs to the TMEM198 family.</text>
</comment>
<comment type="subcellular location">
    <subcellularLocation>
        <location evidence="1">Membrane</location>
        <topology evidence="1">Multi-pass membrane protein</topology>
    </subcellularLocation>
</comment>
<dbReference type="AlphaFoldDB" id="A0A1V9ZU18"/>
<dbReference type="EMBL" id="JNBR01000006">
    <property type="protein sequence ID" value="OQS01484.1"/>
    <property type="molecule type" value="Genomic_DNA"/>
</dbReference>
<evidence type="ECO:0000256" key="8">
    <source>
        <dbReference type="SAM" id="Phobius"/>
    </source>
</evidence>
<evidence type="ECO:0000313" key="10">
    <source>
        <dbReference type="EMBL" id="OQS01484.1"/>
    </source>
</evidence>
<evidence type="ECO:0000256" key="2">
    <source>
        <dbReference type="ARBA" id="ARBA00006244"/>
    </source>
</evidence>
<feature type="transmembrane region" description="Helical" evidence="8">
    <location>
        <begin position="140"/>
        <end position="163"/>
    </location>
</feature>
<dbReference type="PANTHER" id="PTHR31247:SF5">
    <property type="entry name" value="DUF4203 DOMAIN-CONTAINING PROTEIN"/>
    <property type="match status" value="1"/>
</dbReference>
<dbReference type="GO" id="GO:0005886">
    <property type="term" value="C:plasma membrane"/>
    <property type="evidence" value="ECO:0007669"/>
    <property type="project" value="TreeGrafter"/>
</dbReference>
<dbReference type="OrthoDB" id="72599at2759"/>
<gene>
    <name evidence="10" type="ORF">ACHHYP_00724</name>
</gene>
<feature type="transmembrane region" description="Helical" evidence="8">
    <location>
        <begin position="86"/>
        <end position="105"/>
    </location>
</feature>
<feature type="transmembrane region" description="Helical" evidence="8">
    <location>
        <begin position="36"/>
        <end position="57"/>
    </location>
</feature>
<reference evidence="10 11" key="1">
    <citation type="journal article" date="2014" name="Genome Biol. Evol.">
        <title>The secreted proteins of Achlya hypogyna and Thraustotheca clavata identify the ancestral oomycete secretome and reveal gene acquisitions by horizontal gene transfer.</title>
        <authorList>
            <person name="Misner I."/>
            <person name="Blouin N."/>
            <person name="Leonard G."/>
            <person name="Richards T.A."/>
            <person name="Lane C.E."/>
        </authorList>
    </citation>
    <scope>NUCLEOTIDE SEQUENCE [LARGE SCALE GENOMIC DNA]</scope>
    <source>
        <strain evidence="10 11">ATCC 48635</strain>
    </source>
</reference>
<proteinExistence type="inferred from homology"/>
<keyword evidence="11" id="KW-1185">Reference proteome</keyword>
<feature type="transmembrane region" description="Helical" evidence="8">
    <location>
        <begin position="112"/>
        <end position="134"/>
    </location>
</feature>
<dbReference type="InterPro" id="IPR025256">
    <property type="entry name" value="TM7S3/TM198-like_dom"/>
</dbReference>
<evidence type="ECO:0000256" key="6">
    <source>
        <dbReference type="ARBA" id="ARBA00049737"/>
    </source>
</evidence>
<feature type="transmembrane region" description="Helical" evidence="8">
    <location>
        <begin position="268"/>
        <end position="287"/>
    </location>
</feature>